<evidence type="ECO:0000256" key="5">
    <source>
        <dbReference type="ARBA" id="ARBA00022833"/>
    </source>
</evidence>
<dbReference type="EC" id="4.3.1.18" evidence="9"/>
<evidence type="ECO:0000256" key="7">
    <source>
        <dbReference type="ARBA" id="ARBA00023239"/>
    </source>
</evidence>
<dbReference type="Pfam" id="PF14031">
    <property type="entry name" value="D-ser_dehydrat"/>
    <property type="match status" value="1"/>
</dbReference>
<evidence type="ECO:0000256" key="1">
    <source>
        <dbReference type="ARBA" id="ARBA00001933"/>
    </source>
</evidence>
<dbReference type="InterPro" id="IPR051466">
    <property type="entry name" value="D-amino_acid_metab_enzyme"/>
</dbReference>
<evidence type="ECO:0000256" key="6">
    <source>
        <dbReference type="ARBA" id="ARBA00022898"/>
    </source>
</evidence>
<dbReference type="PANTHER" id="PTHR28004:SF2">
    <property type="entry name" value="D-SERINE DEHYDRATASE"/>
    <property type="match status" value="1"/>
</dbReference>
<dbReference type="SMART" id="SM01119">
    <property type="entry name" value="D-ser_dehydrat"/>
    <property type="match status" value="1"/>
</dbReference>
<name>A0AAD9PZ14_ACRCE</name>
<keyword evidence="5" id="KW-0862">Zinc</keyword>
<dbReference type="InterPro" id="IPR029066">
    <property type="entry name" value="PLP-binding_barrel"/>
</dbReference>
<evidence type="ECO:0000256" key="8">
    <source>
        <dbReference type="ARBA" id="ARBA00051198"/>
    </source>
</evidence>
<keyword evidence="14" id="KW-1185">Reference proteome</keyword>
<dbReference type="EMBL" id="JARQWQ010000094">
    <property type="protein sequence ID" value="KAK2551708.1"/>
    <property type="molecule type" value="Genomic_DNA"/>
</dbReference>
<evidence type="ECO:0000256" key="2">
    <source>
        <dbReference type="ARBA" id="ARBA00001947"/>
    </source>
</evidence>
<dbReference type="GO" id="GO:0008721">
    <property type="term" value="F:D-serine ammonia-lyase activity"/>
    <property type="evidence" value="ECO:0007669"/>
    <property type="project" value="UniProtKB-EC"/>
</dbReference>
<comment type="catalytic activity">
    <reaction evidence="8">
        <text>D-serine = pyruvate + NH4(+)</text>
        <dbReference type="Rhea" id="RHEA:13977"/>
        <dbReference type="ChEBI" id="CHEBI:15361"/>
        <dbReference type="ChEBI" id="CHEBI:28938"/>
        <dbReference type="ChEBI" id="CHEBI:35247"/>
        <dbReference type="EC" id="4.3.1.18"/>
    </reaction>
    <physiologicalReaction direction="left-to-right" evidence="8">
        <dbReference type="Rhea" id="RHEA:13978"/>
    </physiologicalReaction>
</comment>
<dbReference type="Proteomes" id="UP001249851">
    <property type="component" value="Unassembled WGS sequence"/>
</dbReference>
<comment type="cofactor">
    <cofactor evidence="1">
        <name>pyridoxal 5'-phosphate</name>
        <dbReference type="ChEBI" id="CHEBI:597326"/>
    </cofactor>
</comment>
<comment type="caution">
    <text evidence="13">The sequence shown here is derived from an EMBL/GenBank/DDBJ whole genome shotgun (WGS) entry which is preliminary data.</text>
</comment>
<feature type="domain" description="D-serine dehydratase-like" evidence="12">
    <location>
        <begin position="227"/>
        <end position="308"/>
    </location>
</feature>
<dbReference type="PANTHER" id="PTHR28004">
    <property type="entry name" value="ZGC:162816-RELATED"/>
    <property type="match status" value="1"/>
</dbReference>
<keyword evidence="4" id="KW-0479">Metal-binding</keyword>
<dbReference type="SUPFAM" id="SSF51419">
    <property type="entry name" value="PLP-binding barrel"/>
    <property type="match status" value="1"/>
</dbReference>
<organism evidence="13 14">
    <name type="scientific">Acropora cervicornis</name>
    <name type="common">Staghorn coral</name>
    <dbReference type="NCBI Taxonomy" id="6130"/>
    <lineage>
        <taxon>Eukaryota</taxon>
        <taxon>Metazoa</taxon>
        <taxon>Cnidaria</taxon>
        <taxon>Anthozoa</taxon>
        <taxon>Hexacorallia</taxon>
        <taxon>Scleractinia</taxon>
        <taxon>Astrocoeniina</taxon>
        <taxon>Acroporidae</taxon>
        <taxon>Acropora</taxon>
    </lineage>
</organism>
<reference evidence="13" key="1">
    <citation type="journal article" date="2023" name="G3 (Bethesda)">
        <title>Whole genome assembly and annotation of the endangered Caribbean coral Acropora cervicornis.</title>
        <authorList>
            <person name="Selwyn J.D."/>
            <person name="Vollmer S.V."/>
        </authorList>
    </citation>
    <scope>NUCLEOTIDE SEQUENCE</scope>
    <source>
        <strain evidence="13">K2</strain>
    </source>
</reference>
<dbReference type="GO" id="GO:0046872">
    <property type="term" value="F:metal ion binding"/>
    <property type="evidence" value="ECO:0007669"/>
    <property type="project" value="UniProtKB-KW"/>
</dbReference>
<sequence length="322" mass="35525">MGSIYDLRTPAFLVDLKTLKNNCRVMREKCKSLGVQLRTHMKTHRTKEAGEYMTAGSKTCISVSTLSEAEFYASAGYDDITYAYPLSPDKIPQASQLLSHLEKFHVLIDNLVVLKALVNNLPKEGKKWSVFLKVDCGYNRAGVSYNDPKSVELAKEICSKSCVDFQGLYIHEGNAYGCKGEADIKETTAEATKRLVMFYNKLKEAGINCPVVTIGSTPSCSKPPEDISGVTEVIGTYPDRGQILIDCGWTGLSLDSLGKLKTGYCFFEGHPNLKLVKMTQEIGTVEAVEGLLDSCASAFMHPVYYVVNGDTVIDKWIPNKGW</sequence>
<protein>
    <recommendedName>
        <fullName evidence="10">D-serine dehydratase</fullName>
        <ecNumber evidence="9">4.3.1.18</ecNumber>
    </recommendedName>
    <alternativeName>
        <fullName evidence="11">D-serine deaminase</fullName>
    </alternativeName>
</protein>
<dbReference type="Pfam" id="PF01168">
    <property type="entry name" value="Ala_racemase_N"/>
    <property type="match status" value="1"/>
</dbReference>
<dbReference type="Gene3D" id="3.20.20.10">
    <property type="entry name" value="Alanine racemase"/>
    <property type="match status" value="1"/>
</dbReference>
<dbReference type="GO" id="GO:0036088">
    <property type="term" value="P:D-serine catabolic process"/>
    <property type="evidence" value="ECO:0007669"/>
    <property type="project" value="TreeGrafter"/>
</dbReference>
<dbReference type="AlphaFoldDB" id="A0AAD9PZ14"/>
<dbReference type="FunFam" id="3.20.20.10:FF:000016">
    <property type="entry name" value="D-serine dehydratase"/>
    <property type="match status" value="1"/>
</dbReference>
<evidence type="ECO:0000256" key="4">
    <source>
        <dbReference type="ARBA" id="ARBA00022723"/>
    </source>
</evidence>
<evidence type="ECO:0000256" key="3">
    <source>
        <dbReference type="ARBA" id="ARBA00005323"/>
    </source>
</evidence>
<evidence type="ECO:0000313" key="14">
    <source>
        <dbReference type="Proteomes" id="UP001249851"/>
    </source>
</evidence>
<evidence type="ECO:0000313" key="13">
    <source>
        <dbReference type="EMBL" id="KAK2551708.1"/>
    </source>
</evidence>
<dbReference type="InterPro" id="IPR026956">
    <property type="entry name" value="D-ser_dehydrat-like_dom"/>
</dbReference>
<comment type="cofactor">
    <cofactor evidence="2">
        <name>Zn(2+)</name>
        <dbReference type="ChEBI" id="CHEBI:29105"/>
    </cofactor>
</comment>
<evidence type="ECO:0000259" key="12">
    <source>
        <dbReference type="SMART" id="SM01119"/>
    </source>
</evidence>
<keyword evidence="7" id="KW-0456">Lyase</keyword>
<gene>
    <name evidence="13" type="ORF">P5673_027307</name>
</gene>
<accession>A0AAD9PZ14</accession>
<evidence type="ECO:0000256" key="11">
    <source>
        <dbReference type="ARBA" id="ARBA00075219"/>
    </source>
</evidence>
<reference evidence="13" key="2">
    <citation type="journal article" date="2023" name="Science">
        <title>Genomic signatures of disease resistance in endangered staghorn corals.</title>
        <authorList>
            <person name="Vollmer S.V."/>
            <person name="Selwyn J.D."/>
            <person name="Despard B.A."/>
            <person name="Roesel C.L."/>
        </authorList>
    </citation>
    <scope>NUCLEOTIDE SEQUENCE</scope>
    <source>
        <strain evidence="13">K2</strain>
    </source>
</reference>
<keyword evidence="6" id="KW-0663">Pyridoxal phosphate</keyword>
<evidence type="ECO:0000256" key="9">
    <source>
        <dbReference type="ARBA" id="ARBA00066349"/>
    </source>
</evidence>
<proteinExistence type="inferred from homology"/>
<evidence type="ECO:0000256" key="10">
    <source>
        <dbReference type="ARBA" id="ARBA00069616"/>
    </source>
</evidence>
<comment type="similarity">
    <text evidence="3">Belongs to the DSD1 family.</text>
</comment>
<dbReference type="InterPro" id="IPR001608">
    <property type="entry name" value="Ala_racemase_N"/>
</dbReference>